<dbReference type="Proteomes" id="UP001333710">
    <property type="component" value="Chromosome"/>
</dbReference>
<evidence type="ECO:0000256" key="1">
    <source>
        <dbReference type="SAM" id="Phobius"/>
    </source>
</evidence>
<sequence length="44" mass="4779">MDTRLNKNRNTLLALIAFLFAVAIFGDVSSFVEGFVNGFNDAIG</sequence>
<feature type="transmembrane region" description="Helical" evidence="1">
    <location>
        <begin position="12"/>
        <end position="32"/>
    </location>
</feature>
<dbReference type="EMBL" id="AP027272">
    <property type="protein sequence ID" value="BDX04672.1"/>
    <property type="molecule type" value="Genomic_DNA"/>
</dbReference>
<evidence type="ECO:0000313" key="2">
    <source>
        <dbReference type="EMBL" id="BDX04672.1"/>
    </source>
</evidence>
<reference evidence="2" key="1">
    <citation type="submission" date="2023-01" db="EMBL/GenBank/DDBJ databases">
        <title>Complete genome sequence of Planctobacterium marinum strain Dej080120_11.</title>
        <authorList>
            <person name="Ueki S."/>
            <person name="Maruyama F."/>
        </authorList>
    </citation>
    <scope>NUCLEOTIDE SEQUENCE</scope>
    <source>
        <strain evidence="2">Dej080120_11</strain>
    </source>
</reference>
<keyword evidence="1" id="KW-0812">Transmembrane</keyword>
<dbReference type="KEGG" id="pmaw:MACH26_01930"/>
<evidence type="ECO:0000313" key="3">
    <source>
        <dbReference type="Proteomes" id="UP001333710"/>
    </source>
</evidence>
<dbReference type="AlphaFoldDB" id="A0AA48HJD6"/>
<gene>
    <name evidence="2" type="ORF">MACH26_01930</name>
</gene>
<accession>A0AA48HJD6</accession>
<organism evidence="2 3">
    <name type="scientific">Planctobacterium marinum</name>
    <dbReference type="NCBI Taxonomy" id="1631968"/>
    <lineage>
        <taxon>Bacteria</taxon>
        <taxon>Pseudomonadati</taxon>
        <taxon>Pseudomonadota</taxon>
        <taxon>Gammaproteobacteria</taxon>
        <taxon>Alteromonadales</taxon>
        <taxon>Alteromonadaceae</taxon>
        <taxon>Planctobacterium</taxon>
    </lineage>
</organism>
<keyword evidence="3" id="KW-1185">Reference proteome</keyword>
<keyword evidence="1" id="KW-0472">Membrane</keyword>
<proteinExistence type="predicted"/>
<keyword evidence="1" id="KW-1133">Transmembrane helix</keyword>
<name>A0AA48HJD6_9ALTE</name>
<dbReference type="RefSeq" id="WP_338290484.1">
    <property type="nucleotide sequence ID" value="NZ_AP027272.1"/>
</dbReference>
<protein>
    <submittedName>
        <fullName evidence="2">Uncharacterized protein</fullName>
    </submittedName>
</protein>